<evidence type="ECO:0000313" key="2">
    <source>
        <dbReference type="Proteomes" id="UP000828048"/>
    </source>
</evidence>
<organism evidence="1 2">
    <name type="scientific">Vaccinium darrowii</name>
    <dbReference type="NCBI Taxonomy" id="229202"/>
    <lineage>
        <taxon>Eukaryota</taxon>
        <taxon>Viridiplantae</taxon>
        <taxon>Streptophyta</taxon>
        <taxon>Embryophyta</taxon>
        <taxon>Tracheophyta</taxon>
        <taxon>Spermatophyta</taxon>
        <taxon>Magnoliopsida</taxon>
        <taxon>eudicotyledons</taxon>
        <taxon>Gunneridae</taxon>
        <taxon>Pentapetalae</taxon>
        <taxon>asterids</taxon>
        <taxon>Ericales</taxon>
        <taxon>Ericaceae</taxon>
        <taxon>Vaccinioideae</taxon>
        <taxon>Vaccinieae</taxon>
        <taxon>Vaccinium</taxon>
    </lineage>
</organism>
<comment type="caution">
    <text evidence="1">The sequence shown here is derived from an EMBL/GenBank/DDBJ whole genome shotgun (WGS) entry which is preliminary data.</text>
</comment>
<sequence>MAATSLNLSQFPSFLYPILSDPKHNSLNRFIRIKYASMTDQNLISLASKYPPKPISSVSKTQQKFQLCSSKSNHLTETFEGFMPFYLFSIPLIDTNFVEPIVGYIFDGNRKLLEDLILVAPEGVSFSVESESDLGNIVSAARRAGKQVNVLLRINPNMDPQVHAYAATGDKNPNFDIINEKTQRFLGAVKAHPNELKLVGAHCQLGSTITKVDIFQDAAVLLVDYIDQIRDHGFEIEYLIIGGGLGIDYHTGAVLPTTGDLIDVASTISFVRKLVLRRDLNLIIEPGRSPTADTWLVNHVTETNGTKKCVVIAGSMQELICPSLYIAYEVGKRETFLVTSESVTEGHPDKLCDQISDKVVDACLEEDPDSKVTCETWTKNNIVRVVGKITTKANVDFEKLIRDTCRDVGYVSDDVGLNADACKVLVNIEQQSPDIAQGIDGDLTKHPEKIGAGDQGHMFGYATDETPERMPLSHVLATKLAARLAIVRKNGTCPWLRPDGKTQVTIEYFNDNGAMVPIRVHTVVISTQHDETNLEVWRTRNQNRENVQ</sequence>
<name>A0ACB7WYS4_9ERIC</name>
<evidence type="ECO:0000313" key="1">
    <source>
        <dbReference type="EMBL" id="KAH7833561.1"/>
    </source>
</evidence>
<keyword evidence="2" id="KW-1185">Reference proteome</keyword>
<gene>
    <name evidence="1" type="ORF">Vadar_007615</name>
</gene>
<protein>
    <submittedName>
        <fullName evidence="1">Uncharacterized protein</fullName>
    </submittedName>
</protein>
<dbReference type="Proteomes" id="UP000828048">
    <property type="component" value="Chromosome 2"/>
</dbReference>
<proteinExistence type="predicted"/>
<reference evidence="1 2" key="1">
    <citation type="journal article" date="2021" name="Hortic Res">
        <title>High-quality reference genome and annotation aids understanding of berry development for evergreen blueberry (Vaccinium darrowii).</title>
        <authorList>
            <person name="Yu J."/>
            <person name="Hulse-Kemp A.M."/>
            <person name="Babiker E."/>
            <person name="Staton M."/>
        </authorList>
    </citation>
    <scope>NUCLEOTIDE SEQUENCE [LARGE SCALE GENOMIC DNA]</scope>
    <source>
        <strain evidence="2">cv. NJ 8807/NJ 8810</strain>
        <tissue evidence="1">Young leaf</tissue>
    </source>
</reference>
<dbReference type="EMBL" id="CM037152">
    <property type="protein sequence ID" value="KAH7833561.1"/>
    <property type="molecule type" value="Genomic_DNA"/>
</dbReference>
<accession>A0ACB7WYS4</accession>